<dbReference type="CDD" id="cd02570">
    <property type="entry name" value="PseudoU_synth_EcTruA"/>
    <property type="match status" value="1"/>
</dbReference>
<evidence type="ECO:0000259" key="8">
    <source>
        <dbReference type="Pfam" id="PF01416"/>
    </source>
</evidence>
<dbReference type="Proteomes" id="UP000562395">
    <property type="component" value="Unassembled WGS sequence"/>
</dbReference>
<dbReference type="AlphaFoldDB" id="A0A7W6EWR2"/>
<dbReference type="GO" id="GO:0003723">
    <property type="term" value="F:RNA binding"/>
    <property type="evidence" value="ECO:0007669"/>
    <property type="project" value="InterPro"/>
</dbReference>
<proteinExistence type="inferred from homology"/>
<evidence type="ECO:0000256" key="2">
    <source>
        <dbReference type="ARBA" id="ARBA00022694"/>
    </source>
</evidence>
<dbReference type="GO" id="GO:0031119">
    <property type="term" value="P:tRNA pseudouridine synthesis"/>
    <property type="evidence" value="ECO:0007669"/>
    <property type="project" value="UniProtKB-UniRule"/>
</dbReference>
<reference evidence="9 10" key="1">
    <citation type="submission" date="2020-08" db="EMBL/GenBank/DDBJ databases">
        <title>Genomic Encyclopedia of Type Strains, Phase IV (KMG-IV): sequencing the most valuable type-strain genomes for metagenomic binning, comparative biology and taxonomic classification.</title>
        <authorList>
            <person name="Goeker M."/>
        </authorList>
    </citation>
    <scope>NUCLEOTIDE SEQUENCE [LARGE SCALE GENOMIC DNA]</scope>
    <source>
        <strain evidence="9 10">DSM 14552</strain>
    </source>
</reference>
<dbReference type="Gene3D" id="3.30.70.660">
    <property type="entry name" value="Pseudouridine synthase I, catalytic domain, C-terminal subdomain"/>
    <property type="match status" value="1"/>
</dbReference>
<dbReference type="PANTHER" id="PTHR11142:SF0">
    <property type="entry name" value="TRNA PSEUDOURIDINE SYNTHASE-LIKE 1"/>
    <property type="match status" value="1"/>
</dbReference>
<dbReference type="RefSeq" id="WP_183614139.1">
    <property type="nucleotide sequence ID" value="NZ_JACICY010000007.1"/>
</dbReference>
<comment type="caution">
    <text evidence="9">The sequence shown here is derived from an EMBL/GenBank/DDBJ whole genome shotgun (WGS) entry which is preliminary data.</text>
</comment>
<evidence type="ECO:0000256" key="7">
    <source>
        <dbReference type="RuleBase" id="RU003792"/>
    </source>
</evidence>
<dbReference type="GO" id="GO:0160147">
    <property type="term" value="F:tRNA pseudouridine(38-40) synthase activity"/>
    <property type="evidence" value="ECO:0007669"/>
    <property type="project" value="UniProtKB-EC"/>
</dbReference>
<feature type="domain" description="Pseudouridine synthase I TruA alpha/beta" evidence="8">
    <location>
        <begin position="16"/>
        <end position="106"/>
    </location>
</feature>
<keyword evidence="10" id="KW-1185">Reference proteome</keyword>
<accession>A0A7W6EWR2</accession>
<comment type="caution">
    <text evidence="4">Lacks conserved residue(s) required for the propagation of feature annotation.</text>
</comment>
<evidence type="ECO:0000313" key="10">
    <source>
        <dbReference type="Proteomes" id="UP000562395"/>
    </source>
</evidence>
<dbReference type="Pfam" id="PF01416">
    <property type="entry name" value="PseudoU_synth_1"/>
    <property type="match status" value="2"/>
</dbReference>
<dbReference type="Gene3D" id="3.30.70.580">
    <property type="entry name" value="Pseudouridine synthase I, catalytic domain, N-terminal subdomain"/>
    <property type="match status" value="1"/>
</dbReference>
<dbReference type="InterPro" id="IPR020094">
    <property type="entry name" value="TruA/RsuA/RluB/E/F_N"/>
</dbReference>
<dbReference type="EC" id="5.4.99.12" evidence="4"/>
<comment type="subunit">
    <text evidence="4">Homodimer.</text>
</comment>
<keyword evidence="2 4" id="KW-0819">tRNA processing</keyword>
<dbReference type="InterPro" id="IPR020103">
    <property type="entry name" value="PsdUridine_synth_cat_dom_sf"/>
</dbReference>
<evidence type="ECO:0000256" key="5">
    <source>
        <dbReference type="PIRSR" id="PIRSR001430-1"/>
    </source>
</evidence>
<comment type="similarity">
    <text evidence="1 4 7">Belongs to the tRNA pseudouridine synthase TruA family.</text>
</comment>
<dbReference type="NCBIfam" id="TIGR00071">
    <property type="entry name" value="hisT_truA"/>
    <property type="match status" value="1"/>
</dbReference>
<evidence type="ECO:0000313" key="9">
    <source>
        <dbReference type="EMBL" id="MBB3861632.1"/>
    </source>
</evidence>
<keyword evidence="3 4" id="KW-0413">Isomerase</keyword>
<protein>
    <recommendedName>
        <fullName evidence="4">tRNA pseudouridine synthase A</fullName>
        <ecNumber evidence="4">5.4.99.12</ecNumber>
    </recommendedName>
    <alternativeName>
        <fullName evidence="4">tRNA pseudouridine(38-40) synthase</fullName>
    </alternativeName>
    <alternativeName>
        <fullName evidence="4">tRNA pseudouridylate synthase I</fullName>
    </alternativeName>
    <alternativeName>
        <fullName evidence="4">tRNA-uridine isomerase I</fullName>
    </alternativeName>
</protein>
<evidence type="ECO:0000256" key="3">
    <source>
        <dbReference type="ARBA" id="ARBA00023235"/>
    </source>
</evidence>
<dbReference type="PIRSF" id="PIRSF001430">
    <property type="entry name" value="tRNA_psdUrid_synth"/>
    <property type="match status" value="1"/>
</dbReference>
<feature type="domain" description="Pseudouridine synthase I TruA alpha/beta" evidence="8">
    <location>
        <begin position="146"/>
        <end position="248"/>
    </location>
</feature>
<dbReference type="InterPro" id="IPR020097">
    <property type="entry name" value="PsdUridine_synth_TruA_a/b_dom"/>
</dbReference>
<evidence type="ECO:0000256" key="1">
    <source>
        <dbReference type="ARBA" id="ARBA00009375"/>
    </source>
</evidence>
<dbReference type="InterPro" id="IPR020095">
    <property type="entry name" value="PsdUridine_synth_TruA_C"/>
</dbReference>
<dbReference type="SUPFAM" id="SSF55120">
    <property type="entry name" value="Pseudouridine synthase"/>
    <property type="match status" value="1"/>
</dbReference>
<name>A0A7W6EWR2_9SPHN</name>
<comment type="function">
    <text evidence="4">Formation of pseudouridine at positions 38, 39 and 40 in the anticodon stem and loop of transfer RNAs.</text>
</comment>
<dbReference type="HAMAP" id="MF_00171">
    <property type="entry name" value="TruA"/>
    <property type="match status" value="1"/>
</dbReference>
<comment type="catalytic activity">
    <reaction evidence="4 7">
        <text>uridine(38/39/40) in tRNA = pseudouridine(38/39/40) in tRNA</text>
        <dbReference type="Rhea" id="RHEA:22376"/>
        <dbReference type="Rhea" id="RHEA-COMP:10085"/>
        <dbReference type="Rhea" id="RHEA-COMP:10087"/>
        <dbReference type="ChEBI" id="CHEBI:65314"/>
        <dbReference type="ChEBI" id="CHEBI:65315"/>
        <dbReference type="EC" id="5.4.99.12"/>
    </reaction>
</comment>
<evidence type="ECO:0000256" key="6">
    <source>
        <dbReference type="PIRSR" id="PIRSR001430-2"/>
    </source>
</evidence>
<evidence type="ECO:0000256" key="4">
    <source>
        <dbReference type="HAMAP-Rule" id="MF_00171"/>
    </source>
</evidence>
<feature type="active site" description="Nucleophile" evidence="4 5">
    <location>
        <position position="52"/>
    </location>
</feature>
<gene>
    <name evidence="4" type="primary">truA</name>
    <name evidence="9" type="ORF">GGQ88_002920</name>
</gene>
<sequence length="250" mass="27610">MTRFALTLEWNGVPYAGFQRQSHAPSVQQALEEAAFGVTGEDVRVHASGRTDTGVHALAMRAHFDLSRPFDPFRMAGALNAHLLKAGHAIAVLDCREVADDWHARFSCIGRAYEYRIVNRRAPLTLDVGKAWRISRPIDAQAMHDAAQVLVGHHDFTTFRSVHCQSASPVKTLDRLDVRREGERVVIEAAARSFLHHQVRSMVGCLAMVGQGQWSCADLVSALEAKDRCKLGLNAPPDGLYFVKAVYPGE</sequence>
<organism evidence="9 10">
    <name type="scientific">Novosphingobium hassiacum</name>
    <dbReference type="NCBI Taxonomy" id="173676"/>
    <lineage>
        <taxon>Bacteria</taxon>
        <taxon>Pseudomonadati</taxon>
        <taxon>Pseudomonadota</taxon>
        <taxon>Alphaproteobacteria</taxon>
        <taxon>Sphingomonadales</taxon>
        <taxon>Sphingomonadaceae</taxon>
        <taxon>Novosphingobium</taxon>
    </lineage>
</organism>
<dbReference type="PANTHER" id="PTHR11142">
    <property type="entry name" value="PSEUDOURIDYLATE SYNTHASE"/>
    <property type="match status" value="1"/>
</dbReference>
<feature type="binding site" evidence="4 6">
    <location>
        <position position="113"/>
    </location>
    <ligand>
        <name>substrate</name>
    </ligand>
</feature>
<dbReference type="EMBL" id="JACICY010000007">
    <property type="protein sequence ID" value="MBB3861632.1"/>
    <property type="molecule type" value="Genomic_DNA"/>
</dbReference>
<dbReference type="InterPro" id="IPR001406">
    <property type="entry name" value="PsdUridine_synth_TruA"/>
</dbReference>